<dbReference type="InterPro" id="IPR017850">
    <property type="entry name" value="Alkaline_phosphatase_core_sf"/>
</dbReference>
<evidence type="ECO:0000256" key="2">
    <source>
        <dbReference type="SAM" id="SignalP"/>
    </source>
</evidence>
<sequence>MPTSTRRISNPCKGAAIWLLRAGVAILATGIAAASAAAPLPKYDHILVVMMENHSFDQIFNGGKAPYLRSLAKESAVFTNSYAVAHPSQPNYLALFSGSTQGVKNDLNYDFDKPNLATELNAAGKHFVGYIEAGSPRKHNPWESFANAKGVEQPLTAFPGNFALLPAVGFVIPNLSNDMHDGPIEQADEWLQQHLGDYATWAKSHRSLLIITFDEDDNHAGNQIFTLFGGAGIVPGQYAERIDHYSVLRTIEDIEGMPPLGTSTARAAISGIWGAP</sequence>
<proteinExistence type="predicted"/>
<protein>
    <submittedName>
        <fullName evidence="3">Acid phosphatase</fullName>
    </submittedName>
</protein>
<dbReference type="Gene3D" id="3.40.720.10">
    <property type="entry name" value="Alkaline Phosphatase, subunit A"/>
    <property type="match status" value="1"/>
</dbReference>
<reference evidence="4" key="1">
    <citation type="journal article" date="2019" name="Int. J. Syst. Evol. Microbiol.">
        <title>The Global Catalogue of Microorganisms (GCM) 10K type strain sequencing project: providing services to taxonomists for standard genome sequencing and annotation.</title>
        <authorList>
            <consortium name="The Broad Institute Genomics Platform"/>
            <consortium name="The Broad Institute Genome Sequencing Center for Infectious Disease"/>
            <person name="Wu L."/>
            <person name="Ma J."/>
        </authorList>
    </citation>
    <scope>NUCLEOTIDE SEQUENCE [LARGE SCALE GENOMIC DNA]</scope>
    <source>
        <strain evidence="4">NBRC 101365</strain>
    </source>
</reference>
<dbReference type="Proteomes" id="UP001156882">
    <property type="component" value="Unassembled WGS sequence"/>
</dbReference>
<accession>A0ABQ6CDV5</accession>
<comment type="caution">
    <text evidence="3">The sequence shown here is derived from an EMBL/GenBank/DDBJ whole genome shotgun (WGS) entry which is preliminary data.</text>
</comment>
<keyword evidence="1" id="KW-0378">Hydrolase</keyword>
<feature type="signal peptide" evidence="2">
    <location>
        <begin position="1"/>
        <end position="36"/>
    </location>
</feature>
<evidence type="ECO:0000313" key="3">
    <source>
        <dbReference type="EMBL" id="GLS17842.1"/>
    </source>
</evidence>
<gene>
    <name evidence="3" type="ORF">GCM10007874_08570</name>
</gene>
<organism evidence="3 4">
    <name type="scientific">Labrys miyagiensis</name>
    <dbReference type="NCBI Taxonomy" id="346912"/>
    <lineage>
        <taxon>Bacteria</taxon>
        <taxon>Pseudomonadati</taxon>
        <taxon>Pseudomonadota</taxon>
        <taxon>Alphaproteobacteria</taxon>
        <taxon>Hyphomicrobiales</taxon>
        <taxon>Xanthobacteraceae</taxon>
        <taxon>Labrys</taxon>
    </lineage>
</organism>
<evidence type="ECO:0000313" key="4">
    <source>
        <dbReference type="Proteomes" id="UP001156882"/>
    </source>
</evidence>
<keyword evidence="4" id="KW-1185">Reference proteome</keyword>
<dbReference type="Pfam" id="PF04185">
    <property type="entry name" value="Phosphoesterase"/>
    <property type="match status" value="1"/>
</dbReference>
<name>A0ABQ6CDV5_9HYPH</name>
<evidence type="ECO:0000256" key="1">
    <source>
        <dbReference type="ARBA" id="ARBA00022801"/>
    </source>
</evidence>
<keyword evidence="2" id="KW-0732">Signal</keyword>
<feature type="chain" id="PRO_5046222277" evidence="2">
    <location>
        <begin position="37"/>
        <end position="276"/>
    </location>
</feature>
<dbReference type="InterPro" id="IPR007312">
    <property type="entry name" value="Phosphoesterase"/>
</dbReference>
<dbReference type="EMBL" id="BSPC01000006">
    <property type="protein sequence ID" value="GLS17842.1"/>
    <property type="molecule type" value="Genomic_DNA"/>
</dbReference>
<dbReference type="SUPFAM" id="SSF53649">
    <property type="entry name" value="Alkaline phosphatase-like"/>
    <property type="match status" value="1"/>
</dbReference>
<dbReference type="RefSeq" id="WP_284310677.1">
    <property type="nucleotide sequence ID" value="NZ_BSPC01000006.1"/>
</dbReference>
<dbReference type="PANTHER" id="PTHR31956:SF1">
    <property type="entry name" value="NON-SPECIFIC PHOSPHOLIPASE C1"/>
    <property type="match status" value="1"/>
</dbReference>
<dbReference type="PANTHER" id="PTHR31956">
    <property type="entry name" value="NON-SPECIFIC PHOSPHOLIPASE C4-RELATED"/>
    <property type="match status" value="1"/>
</dbReference>